<dbReference type="NCBIfam" id="TIGR02593">
    <property type="entry name" value="CRISPR_cas5"/>
    <property type="match status" value="1"/>
</dbReference>
<sequence length="219" mass="24285">MTAPGIKLLVRGRNACFTRPEMKVERVSYDVMTPSAARGILEAIHWKPAIRWVVDRIHVLRPIRFETIRRNEVASKIPAGKARSAMKAGDLGGLALAVDEDRQQRAMLCLVGVAYGIEAHFEMTGRAGPGDNPGKHAEMFRRRAAKGQCFHQPCLGVREFPADFELVEGFEPAIPETRDLGWMLHDIDYANGRASVFYRARMEAGVIDVGACLAEGRGR</sequence>
<proteinExistence type="inferred from homology"/>
<dbReference type="GO" id="GO:0051607">
    <property type="term" value="P:defense response to virus"/>
    <property type="evidence" value="ECO:0007669"/>
    <property type="project" value="UniProtKB-UniRule"/>
</dbReference>
<evidence type="ECO:0000313" key="3">
    <source>
        <dbReference type="EMBL" id="KIT18128.1"/>
    </source>
</evidence>
<keyword evidence="4" id="KW-1185">Reference proteome</keyword>
<accession>A0A0D1DDS0</accession>
<dbReference type="CDD" id="cd09752">
    <property type="entry name" value="Cas5_I-C"/>
    <property type="match status" value="1"/>
</dbReference>
<dbReference type="PIRSF" id="PIRSF029950">
    <property type="entry name" value="Cas_CT1134"/>
    <property type="match status" value="1"/>
</dbReference>
<dbReference type="RefSeq" id="WP_043917011.1">
    <property type="nucleotide sequence ID" value="NZ_FZPF01000016.1"/>
</dbReference>
<evidence type="ECO:0000256" key="2">
    <source>
        <dbReference type="PIRNR" id="PIRNR029950"/>
    </source>
</evidence>
<dbReference type="OrthoDB" id="5621871at2"/>
<dbReference type="InterPro" id="IPR021124">
    <property type="entry name" value="CRISPR-assoc_prot_Cas5"/>
</dbReference>
<gene>
    <name evidence="3" type="primary">cas5</name>
    <name evidence="3" type="ORF">jaqu_01480</name>
</gene>
<dbReference type="GO" id="GO:0043571">
    <property type="term" value="P:maintenance of CRISPR repeat elements"/>
    <property type="evidence" value="ECO:0007669"/>
    <property type="project" value="UniProtKB-UniRule"/>
</dbReference>
<keyword evidence="2" id="KW-0540">Nuclease</keyword>
<evidence type="ECO:0000313" key="4">
    <source>
        <dbReference type="Proteomes" id="UP000032232"/>
    </source>
</evidence>
<dbReference type="GO" id="GO:0004519">
    <property type="term" value="F:endonuclease activity"/>
    <property type="evidence" value="ECO:0007669"/>
    <property type="project" value="UniProtKB-UniRule"/>
</dbReference>
<dbReference type="InterPro" id="IPR013422">
    <property type="entry name" value="CRISPR-assoc_prot_Cas5_N"/>
</dbReference>
<dbReference type="Proteomes" id="UP000032232">
    <property type="component" value="Unassembled WGS sequence"/>
</dbReference>
<evidence type="ECO:0000256" key="1">
    <source>
        <dbReference type="ARBA" id="ARBA00023118"/>
    </source>
</evidence>
<organism evidence="3 4">
    <name type="scientific">Jannaschia aquimarina</name>
    <dbReference type="NCBI Taxonomy" id="935700"/>
    <lineage>
        <taxon>Bacteria</taxon>
        <taxon>Pseudomonadati</taxon>
        <taxon>Pseudomonadota</taxon>
        <taxon>Alphaproteobacteria</taxon>
        <taxon>Rhodobacterales</taxon>
        <taxon>Roseobacteraceae</taxon>
        <taxon>Jannaschia</taxon>
    </lineage>
</organism>
<name>A0A0D1DDS0_9RHOB</name>
<protein>
    <recommendedName>
        <fullName evidence="2">pre-crRNA processing endonuclease</fullName>
        <ecNumber evidence="2">3.1.-.-</ecNumber>
    </recommendedName>
</protein>
<dbReference type="InterPro" id="IPR010155">
    <property type="entry name" value="CRISPR-assoc_prot_Cas5d"/>
</dbReference>
<dbReference type="GO" id="GO:0016787">
    <property type="term" value="F:hydrolase activity"/>
    <property type="evidence" value="ECO:0007669"/>
    <property type="project" value="UniProtKB-KW"/>
</dbReference>
<comment type="function">
    <text evidence="2">CRISPR (clustered regularly interspaced short palindromic repeat) is an adaptive immune system that provides protection against mobile genetic elements (viruses, transposable elements and conjugative plasmids). CRISPR clusters contain spacers, sequences complementary to antecedent mobile elements, and target invading nucleic acids. CRISPR clusters are transcribed and processed into CRISPR RNA (crRNA).</text>
</comment>
<keyword evidence="2" id="KW-0255">Endonuclease</keyword>
<dbReference type="GO" id="GO:0003723">
    <property type="term" value="F:RNA binding"/>
    <property type="evidence" value="ECO:0007669"/>
    <property type="project" value="UniProtKB-UniRule"/>
</dbReference>
<dbReference type="NCBIfam" id="TIGR01876">
    <property type="entry name" value="cas_Cas5d"/>
    <property type="match status" value="1"/>
</dbReference>
<keyword evidence="2" id="KW-0378">Hydrolase</keyword>
<keyword evidence="2" id="KW-0694">RNA-binding</keyword>
<dbReference type="STRING" id="935700.jaqu_01480"/>
<comment type="similarity">
    <text evidence="2">Belongs to the CRISPR-associated protein Cas5 family. Subtype I-C/Dvulg subfamily.</text>
</comment>
<reference evidence="3 4" key="1">
    <citation type="submission" date="2015-02" db="EMBL/GenBank/DDBJ databases">
        <title>Genome Sequence of Jannaschia aquimarina DSM28248, a member of the Roseobacter clade.</title>
        <authorList>
            <person name="Voget S."/>
            <person name="Daniel R."/>
        </authorList>
    </citation>
    <scope>NUCLEOTIDE SEQUENCE [LARGE SCALE GENOMIC DNA]</scope>
    <source>
        <strain evidence="3 4">GSW-M26</strain>
    </source>
</reference>
<dbReference type="Pfam" id="PF09704">
    <property type="entry name" value="Cas_Cas5d"/>
    <property type="match status" value="1"/>
</dbReference>
<dbReference type="EC" id="3.1.-.-" evidence="2"/>
<dbReference type="Gene3D" id="3.30.70.2660">
    <property type="match status" value="1"/>
</dbReference>
<dbReference type="EMBL" id="JYFE01000004">
    <property type="protein sequence ID" value="KIT18128.1"/>
    <property type="molecule type" value="Genomic_DNA"/>
</dbReference>
<dbReference type="AlphaFoldDB" id="A0A0D1DDS0"/>
<comment type="caution">
    <text evidence="3">The sequence shown here is derived from an EMBL/GenBank/DDBJ whole genome shotgun (WGS) entry which is preliminary data.</text>
</comment>
<dbReference type="PATRIC" id="fig|935700.4.peg.166"/>
<keyword evidence="1 2" id="KW-0051">Antiviral defense</keyword>